<dbReference type="PANTHER" id="PTHR33619">
    <property type="entry name" value="POLYSACCHARIDE EXPORT PROTEIN GFCE-RELATED"/>
    <property type="match status" value="1"/>
</dbReference>
<dbReference type="GO" id="GO:0015288">
    <property type="term" value="F:porin activity"/>
    <property type="evidence" value="ECO:0007669"/>
    <property type="project" value="UniProtKB-KW"/>
</dbReference>
<dbReference type="Proteomes" id="UP000307999">
    <property type="component" value="Unassembled WGS sequence"/>
</dbReference>
<evidence type="ECO:0000256" key="15">
    <source>
        <dbReference type="SAM" id="SignalP"/>
    </source>
</evidence>
<feature type="domain" description="Outer-membrane lipoprotein Wza C-terminal" evidence="17">
    <location>
        <begin position="344"/>
        <end position="373"/>
    </location>
</feature>
<keyword evidence="20" id="KW-1185">Reference proteome</keyword>
<organism evidence="19 20">
    <name type="scientific">Thalassotalea mangrovi</name>
    <dbReference type="NCBI Taxonomy" id="2572245"/>
    <lineage>
        <taxon>Bacteria</taxon>
        <taxon>Pseudomonadati</taxon>
        <taxon>Pseudomonadota</taxon>
        <taxon>Gammaproteobacteria</taxon>
        <taxon>Alteromonadales</taxon>
        <taxon>Colwelliaceae</taxon>
        <taxon>Thalassotalea</taxon>
    </lineage>
</organism>
<dbReference type="InterPro" id="IPR003715">
    <property type="entry name" value="Poly_export_N"/>
</dbReference>
<keyword evidence="9" id="KW-0406">Ion transport</keyword>
<keyword evidence="10" id="KW-0626">Porin</keyword>
<keyword evidence="8" id="KW-0625">Polysaccharide transport</keyword>
<dbReference type="EMBL" id="SWDB01000010">
    <property type="protein sequence ID" value="TKB46194.1"/>
    <property type="molecule type" value="Genomic_DNA"/>
</dbReference>
<feature type="domain" description="SLBB" evidence="18">
    <location>
        <begin position="257"/>
        <end position="341"/>
    </location>
</feature>
<dbReference type="OrthoDB" id="9808421at2"/>
<dbReference type="GO" id="GO:0009279">
    <property type="term" value="C:cell outer membrane"/>
    <property type="evidence" value="ECO:0007669"/>
    <property type="project" value="UniProtKB-SubCell"/>
</dbReference>
<dbReference type="GO" id="GO:0015159">
    <property type="term" value="F:polysaccharide transmembrane transporter activity"/>
    <property type="evidence" value="ECO:0007669"/>
    <property type="project" value="InterPro"/>
</dbReference>
<keyword evidence="5" id="KW-0762">Sugar transport</keyword>
<evidence type="ECO:0000256" key="6">
    <source>
        <dbReference type="ARBA" id="ARBA00022692"/>
    </source>
</evidence>
<reference evidence="19 20" key="1">
    <citation type="submission" date="2019-04" db="EMBL/GenBank/DDBJ databases">
        <title>Thalassotalea guangxiensis sp. nov., isolated from sediment of the coastal wetland.</title>
        <authorList>
            <person name="Zheng S."/>
            <person name="Zhang D."/>
        </authorList>
    </citation>
    <scope>NUCLEOTIDE SEQUENCE [LARGE SCALE GENOMIC DNA]</scope>
    <source>
        <strain evidence="19 20">ZS-4</strain>
    </source>
</reference>
<dbReference type="InterPro" id="IPR049712">
    <property type="entry name" value="Poly_export"/>
</dbReference>
<comment type="subcellular location">
    <subcellularLocation>
        <location evidence="1">Cell outer membrane</location>
        <topology evidence="1">Multi-pass membrane protein</topology>
    </subcellularLocation>
</comment>
<evidence type="ECO:0000256" key="1">
    <source>
        <dbReference type="ARBA" id="ARBA00004571"/>
    </source>
</evidence>
<dbReference type="Pfam" id="PF18412">
    <property type="entry name" value="Wza_C"/>
    <property type="match status" value="1"/>
</dbReference>
<evidence type="ECO:0000256" key="2">
    <source>
        <dbReference type="ARBA" id="ARBA00009450"/>
    </source>
</evidence>
<evidence type="ECO:0000256" key="14">
    <source>
        <dbReference type="ARBA" id="ARBA00023288"/>
    </source>
</evidence>
<feature type="domain" description="Polysaccharide export protein N-terminal" evidence="16">
    <location>
        <begin position="78"/>
        <end position="162"/>
    </location>
</feature>
<evidence type="ECO:0000256" key="13">
    <source>
        <dbReference type="ARBA" id="ARBA00023237"/>
    </source>
</evidence>
<feature type="domain" description="SLBB" evidence="18">
    <location>
        <begin position="168"/>
        <end position="250"/>
    </location>
</feature>
<evidence type="ECO:0000313" key="19">
    <source>
        <dbReference type="EMBL" id="TKB46194.1"/>
    </source>
</evidence>
<sequence length="375" mass="41158">MYMNKLKAVTISLMLAGLSACSLVPGGHVDDIERNEAEKSFDISEKINAMLMTPDVINRLKAAEPVAQQNKVLEAEVNNYSYIIGHGDVLNITVWDHPELTIPAGQFRSAGEAGNVVHADGTIFYPYIGKVKVAGLSVSRVRDLITERLSRYIEKPQIDVSVAAFRSQRTFVTGEVKQPTVLPITNVPMTLLDALNTSGGLGPNADWRSVVLTTNTEQGSKEEVLDLYALYQKGDMSQNRLLSHNDIIHVPRNDALKVFVMGDVEQPTTQRIDREGLTLAEALNNTGGINEATADASGIFVLRASQQADKLVDVYQLDASNGAALILSTQFELKPMDIVYVTSAPVSRWNKVLVQLFPTFNAIRNISDSVDRFQN</sequence>
<keyword evidence="11" id="KW-0472">Membrane</keyword>
<dbReference type="PROSITE" id="PS51257">
    <property type="entry name" value="PROKAR_LIPOPROTEIN"/>
    <property type="match status" value="1"/>
</dbReference>
<evidence type="ECO:0000313" key="20">
    <source>
        <dbReference type="Proteomes" id="UP000307999"/>
    </source>
</evidence>
<evidence type="ECO:0000256" key="7">
    <source>
        <dbReference type="ARBA" id="ARBA00022729"/>
    </source>
</evidence>
<keyword evidence="12" id="KW-0564">Palmitate</keyword>
<name>A0A4U1B6M3_9GAMM</name>
<dbReference type="Pfam" id="PF22461">
    <property type="entry name" value="SLBB_2"/>
    <property type="match status" value="2"/>
</dbReference>
<evidence type="ECO:0000256" key="12">
    <source>
        <dbReference type="ARBA" id="ARBA00023139"/>
    </source>
</evidence>
<dbReference type="Pfam" id="PF02563">
    <property type="entry name" value="Poly_export"/>
    <property type="match status" value="1"/>
</dbReference>
<evidence type="ECO:0000256" key="9">
    <source>
        <dbReference type="ARBA" id="ARBA00023065"/>
    </source>
</evidence>
<keyword evidence="14" id="KW-0449">Lipoprotein</keyword>
<dbReference type="PANTHER" id="PTHR33619:SF3">
    <property type="entry name" value="POLYSACCHARIDE EXPORT PROTEIN GFCE-RELATED"/>
    <property type="match status" value="1"/>
</dbReference>
<evidence type="ECO:0000256" key="8">
    <source>
        <dbReference type="ARBA" id="ARBA00023047"/>
    </source>
</evidence>
<accession>A0A4U1B6M3</accession>
<dbReference type="AlphaFoldDB" id="A0A4U1B6M3"/>
<dbReference type="InterPro" id="IPR040716">
    <property type="entry name" value="Wza_C"/>
</dbReference>
<keyword evidence="4" id="KW-1134">Transmembrane beta strand</keyword>
<dbReference type="NCBIfam" id="NF011658">
    <property type="entry name" value="PRK15078.1"/>
    <property type="match status" value="1"/>
</dbReference>
<gene>
    <name evidence="19" type="ORF">E8M12_05645</name>
</gene>
<evidence type="ECO:0000259" key="17">
    <source>
        <dbReference type="Pfam" id="PF18412"/>
    </source>
</evidence>
<dbReference type="Gene3D" id="3.10.560.10">
    <property type="entry name" value="Outer membrane lipoprotein wza domain like"/>
    <property type="match status" value="2"/>
</dbReference>
<dbReference type="InterPro" id="IPR054765">
    <property type="entry name" value="SLBB_dom"/>
</dbReference>
<feature type="chain" id="PRO_5020716448" description="Polysaccharide export protein Wza" evidence="15">
    <location>
        <begin position="23"/>
        <end position="375"/>
    </location>
</feature>
<keyword evidence="7 15" id="KW-0732">Signal</keyword>
<evidence type="ECO:0000259" key="18">
    <source>
        <dbReference type="Pfam" id="PF22461"/>
    </source>
</evidence>
<protein>
    <recommendedName>
        <fullName evidence="21">Polysaccharide export protein Wza</fullName>
    </recommendedName>
</protein>
<dbReference type="GO" id="GO:0046930">
    <property type="term" value="C:pore complex"/>
    <property type="evidence" value="ECO:0007669"/>
    <property type="project" value="UniProtKB-KW"/>
</dbReference>
<comment type="similarity">
    <text evidence="2">Belongs to the BexD/CtrA/VexA family.</text>
</comment>
<keyword evidence="3" id="KW-0813">Transport</keyword>
<keyword evidence="13" id="KW-0998">Cell outer membrane</keyword>
<evidence type="ECO:0000256" key="10">
    <source>
        <dbReference type="ARBA" id="ARBA00023114"/>
    </source>
</evidence>
<evidence type="ECO:0000259" key="16">
    <source>
        <dbReference type="Pfam" id="PF02563"/>
    </source>
</evidence>
<keyword evidence="6" id="KW-0812">Transmembrane</keyword>
<evidence type="ECO:0000256" key="4">
    <source>
        <dbReference type="ARBA" id="ARBA00022452"/>
    </source>
</evidence>
<evidence type="ECO:0008006" key="21">
    <source>
        <dbReference type="Google" id="ProtNLM"/>
    </source>
</evidence>
<proteinExistence type="inferred from homology"/>
<evidence type="ECO:0000256" key="5">
    <source>
        <dbReference type="ARBA" id="ARBA00022597"/>
    </source>
</evidence>
<evidence type="ECO:0000256" key="11">
    <source>
        <dbReference type="ARBA" id="ARBA00023136"/>
    </source>
</evidence>
<evidence type="ECO:0000256" key="3">
    <source>
        <dbReference type="ARBA" id="ARBA00022448"/>
    </source>
</evidence>
<feature type="signal peptide" evidence="15">
    <location>
        <begin position="1"/>
        <end position="22"/>
    </location>
</feature>
<dbReference type="Gene3D" id="3.30.1950.10">
    <property type="entry name" value="wza like domain"/>
    <property type="match status" value="1"/>
</dbReference>
<dbReference type="Gene3D" id="1.20.5.70">
    <property type="match status" value="1"/>
</dbReference>
<dbReference type="GO" id="GO:0006811">
    <property type="term" value="P:monoatomic ion transport"/>
    <property type="evidence" value="ECO:0007669"/>
    <property type="project" value="UniProtKB-KW"/>
</dbReference>
<comment type="caution">
    <text evidence="19">The sequence shown here is derived from an EMBL/GenBank/DDBJ whole genome shotgun (WGS) entry which is preliminary data.</text>
</comment>